<dbReference type="Gene3D" id="3.80.10.10">
    <property type="entry name" value="Ribonuclease Inhibitor"/>
    <property type="match status" value="1"/>
</dbReference>
<organism evidence="1 2">
    <name type="scientific">Laccaria amethystina LaAM-08-1</name>
    <dbReference type="NCBI Taxonomy" id="1095629"/>
    <lineage>
        <taxon>Eukaryota</taxon>
        <taxon>Fungi</taxon>
        <taxon>Dikarya</taxon>
        <taxon>Basidiomycota</taxon>
        <taxon>Agaricomycotina</taxon>
        <taxon>Agaricomycetes</taxon>
        <taxon>Agaricomycetidae</taxon>
        <taxon>Agaricales</taxon>
        <taxon>Agaricineae</taxon>
        <taxon>Hydnangiaceae</taxon>
        <taxon>Laccaria</taxon>
    </lineage>
</organism>
<sequence length="532" mass="60024">MPRAHNVPPIISASKRTSRDLESRRRYNSRLPVSKLFPDLLEPLFILASIDPDEQWASLTALSISQVCHSWRFIALSLPILWANLVDFEERSKSWNIEMLRRSDTYPIDLSRRDFVPRAENIISKELDHLARLRTYRVMFDSTSQETLIDKLSNEAPQLVHLDLSYIGTSAGGRLEFPSSLLGDDAPLLRQLELTRCTLDLTSPVLINLSTLSIRNVNMAMAPTLSQWIGALRRMPGLTTLSIQDSFAPLPQSLFHPSPSKSSVELPCLSELYLDGHISNVALLLRDLAFPMNCGMMLSCTEVVPGPLFEIVRDAFSQRINHAQPLNHHNIYSLFIYAKGTSLSISNEPNEYETTGRLPKGPNPYLYLDLHSASNPNGWAELLPPLLSAMDDTFSKVSSLELQLPAIPPALMFSLSKAIRLTTLMNLSGAMSKKLLAVLQKPYPLPLNGGIEIVPIFLLPALHTILFTEDSSMWGPAYRVFQSFLRWRRNGDAPLKRIVFRKCSVLRDTMERLEWDGVEVDYDSQGVRWQTM</sequence>
<dbReference type="SUPFAM" id="SSF52047">
    <property type="entry name" value="RNI-like"/>
    <property type="match status" value="1"/>
</dbReference>
<keyword evidence="2" id="KW-1185">Reference proteome</keyword>
<evidence type="ECO:0000313" key="2">
    <source>
        <dbReference type="Proteomes" id="UP000054477"/>
    </source>
</evidence>
<reference evidence="1 2" key="1">
    <citation type="submission" date="2014-04" db="EMBL/GenBank/DDBJ databases">
        <authorList>
            <consortium name="DOE Joint Genome Institute"/>
            <person name="Kuo A."/>
            <person name="Kohler A."/>
            <person name="Nagy L.G."/>
            <person name="Floudas D."/>
            <person name="Copeland A."/>
            <person name="Barry K.W."/>
            <person name="Cichocki N."/>
            <person name="Veneault-Fourrey C."/>
            <person name="LaButti K."/>
            <person name="Lindquist E.A."/>
            <person name="Lipzen A."/>
            <person name="Lundell T."/>
            <person name="Morin E."/>
            <person name="Murat C."/>
            <person name="Sun H."/>
            <person name="Tunlid A."/>
            <person name="Henrissat B."/>
            <person name="Grigoriev I.V."/>
            <person name="Hibbett D.S."/>
            <person name="Martin F."/>
            <person name="Nordberg H.P."/>
            <person name="Cantor M.N."/>
            <person name="Hua S.X."/>
        </authorList>
    </citation>
    <scope>NUCLEOTIDE SEQUENCE [LARGE SCALE GENOMIC DNA]</scope>
    <source>
        <strain evidence="1 2">LaAM-08-1</strain>
    </source>
</reference>
<dbReference type="Proteomes" id="UP000054477">
    <property type="component" value="Unassembled WGS sequence"/>
</dbReference>
<gene>
    <name evidence="1" type="ORF">K443DRAFT_464186</name>
</gene>
<name>A0A0C9X2U2_9AGAR</name>
<proteinExistence type="predicted"/>
<dbReference type="AlphaFoldDB" id="A0A0C9X2U2"/>
<dbReference type="HOGENOM" id="CLU_024199_2_4_1"/>
<reference evidence="2" key="2">
    <citation type="submission" date="2015-01" db="EMBL/GenBank/DDBJ databases">
        <title>Evolutionary Origins and Diversification of the Mycorrhizal Mutualists.</title>
        <authorList>
            <consortium name="DOE Joint Genome Institute"/>
            <consortium name="Mycorrhizal Genomics Consortium"/>
            <person name="Kohler A."/>
            <person name="Kuo A."/>
            <person name="Nagy L.G."/>
            <person name="Floudas D."/>
            <person name="Copeland A."/>
            <person name="Barry K.W."/>
            <person name="Cichocki N."/>
            <person name="Veneault-Fourrey C."/>
            <person name="LaButti K."/>
            <person name="Lindquist E.A."/>
            <person name="Lipzen A."/>
            <person name="Lundell T."/>
            <person name="Morin E."/>
            <person name="Murat C."/>
            <person name="Riley R."/>
            <person name="Ohm R."/>
            <person name="Sun H."/>
            <person name="Tunlid A."/>
            <person name="Henrissat B."/>
            <person name="Grigoriev I.V."/>
            <person name="Hibbett D.S."/>
            <person name="Martin F."/>
        </authorList>
    </citation>
    <scope>NUCLEOTIDE SEQUENCE [LARGE SCALE GENOMIC DNA]</scope>
    <source>
        <strain evidence="2">LaAM-08-1</strain>
    </source>
</reference>
<evidence type="ECO:0008006" key="3">
    <source>
        <dbReference type="Google" id="ProtNLM"/>
    </source>
</evidence>
<dbReference type="InterPro" id="IPR032675">
    <property type="entry name" value="LRR_dom_sf"/>
</dbReference>
<dbReference type="OrthoDB" id="2881207at2759"/>
<evidence type="ECO:0000313" key="1">
    <source>
        <dbReference type="EMBL" id="KIJ91961.1"/>
    </source>
</evidence>
<protein>
    <recommendedName>
        <fullName evidence="3">F-box domain-containing protein</fullName>
    </recommendedName>
</protein>
<dbReference type="STRING" id="1095629.A0A0C9X2U2"/>
<dbReference type="EMBL" id="KN838952">
    <property type="protein sequence ID" value="KIJ91961.1"/>
    <property type="molecule type" value="Genomic_DNA"/>
</dbReference>
<accession>A0A0C9X2U2</accession>